<evidence type="ECO:0000313" key="3">
    <source>
        <dbReference type="Proteomes" id="UP000294513"/>
    </source>
</evidence>
<dbReference type="EMBL" id="SMKU01000040">
    <property type="protein sequence ID" value="TDD92246.1"/>
    <property type="molecule type" value="Genomic_DNA"/>
</dbReference>
<gene>
    <name evidence="2" type="ORF">E1298_11040</name>
</gene>
<comment type="caution">
    <text evidence="2">The sequence shown here is derived from an EMBL/GenBank/DDBJ whole genome shotgun (WGS) entry which is preliminary data.</text>
</comment>
<keyword evidence="3" id="KW-1185">Reference proteome</keyword>
<organism evidence="2 3">
    <name type="scientific">Actinomadura rubrisoli</name>
    <dbReference type="NCBI Taxonomy" id="2530368"/>
    <lineage>
        <taxon>Bacteria</taxon>
        <taxon>Bacillati</taxon>
        <taxon>Actinomycetota</taxon>
        <taxon>Actinomycetes</taxon>
        <taxon>Streptosporangiales</taxon>
        <taxon>Thermomonosporaceae</taxon>
        <taxon>Actinomadura</taxon>
    </lineage>
</organism>
<dbReference type="AlphaFoldDB" id="A0A4R5C1T3"/>
<protein>
    <submittedName>
        <fullName evidence="2">DUF397 domain-containing protein</fullName>
    </submittedName>
</protein>
<dbReference type="Pfam" id="PF04149">
    <property type="entry name" value="DUF397"/>
    <property type="match status" value="1"/>
</dbReference>
<proteinExistence type="predicted"/>
<dbReference type="OrthoDB" id="3696951at2"/>
<evidence type="ECO:0000313" key="2">
    <source>
        <dbReference type="EMBL" id="TDD92246.1"/>
    </source>
</evidence>
<dbReference type="InterPro" id="IPR007278">
    <property type="entry name" value="DUF397"/>
</dbReference>
<dbReference type="Proteomes" id="UP000294513">
    <property type="component" value="Unassembled WGS sequence"/>
</dbReference>
<reference evidence="2 3" key="1">
    <citation type="submission" date="2019-03" db="EMBL/GenBank/DDBJ databases">
        <title>Draft genome sequences of novel Actinobacteria.</title>
        <authorList>
            <person name="Sahin N."/>
            <person name="Ay H."/>
            <person name="Saygin H."/>
        </authorList>
    </citation>
    <scope>NUCLEOTIDE SEQUENCE [LARGE SCALE GENOMIC DNA]</scope>
    <source>
        <strain evidence="2 3">H3C3</strain>
    </source>
</reference>
<sequence length="75" mass="8130">MRGDRDVFAPDLSRATWRKSSRSNGAGGECVEVAEADAFIAVRDSKVPSGPSLAFPAQQWSALLRDIKTGRHDLT</sequence>
<name>A0A4R5C1T3_9ACTN</name>
<evidence type="ECO:0000259" key="1">
    <source>
        <dbReference type="Pfam" id="PF04149"/>
    </source>
</evidence>
<accession>A0A4R5C1T3</accession>
<feature type="domain" description="DUF397" evidence="1">
    <location>
        <begin position="15"/>
        <end position="68"/>
    </location>
</feature>